<evidence type="ECO:0000256" key="4">
    <source>
        <dbReference type="ARBA" id="ARBA00023239"/>
    </source>
</evidence>
<dbReference type="GO" id="GO:0010333">
    <property type="term" value="F:terpene synthase activity"/>
    <property type="evidence" value="ECO:0007669"/>
    <property type="project" value="InterPro"/>
</dbReference>
<keyword evidence="3" id="KW-0479">Metal-binding</keyword>
<gene>
    <name evidence="6" type="ORF">FPE_LOCUS4330</name>
</gene>
<keyword evidence="7" id="KW-1185">Reference proteome</keyword>
<protein>
    <recommendedName>
        <fullName evidence="5">Terpene synthase metal-binding domain-containing protein</fullName>
    </recommendedName>
</protein>
<dbReference type="PANTHER" id="PTHR31225:SF221">
    <property type="entry name" value="(-)-GERMACRENE D SYNTHASE"/>
    <property type="match status" value="1"/>
</dbReference>
<dbReference type="AlphaFoldDB" id="A0AAD1YW01"/>
<comment type="pathway">
    <text evidence="2">Secondary metabolite biosynthesis; terpenoid biosynthesis.</text>
</comment>
<reference evidence="6" key="1">
    <citation type="submission" date="2023-05" db="EMBL/GenBank/DDBJ databases">
        <authorList>
            <person name="Huff M."/>
        </authorList>
    </citation>
    <scope>NUCLEOTIDE SEQUENCE</scope>
</reference>
<name>A0AAD1YW01_9LAMI</name>
<dbReference type="Proteomes" id="UP000834106">
    <property type="component" value="Chromosome 2"/>
</dbReference>
<keyword evidence="4" id="KW-0456">Lyase</keyword>
<evidence type="ECO:0000256" key="1">
    <source>
        <dbReference type="ARBA" id="ARBA00001946"/>
    </source>
</evidence>
<dbReference type="InterPro" id="IPR008949">
    <property type="entry name" value="Isoprenoid_synthase_dom_sf"/>
</dbReference>
<evidence type="ECO:0000313" key="7">
    <source>
        <dbReference type="Proteomes" id="UP000834106"/>
    </source>
</evidence>
<dbReference type="EMBL" id="OU503037">
    <property type="protein sequence ID" value="CAI9756900.1"/>
    <property type="molecule type" value="Genomic_DNA"/>
</dbReference>
<dbReference type="Gene3D" id="1.10.600.10">
    <property type="entry name" value="Farnesyl Diphosphate Synthase"/>
    <property type="match status" value="1"/>
</dbReference>
<sequence>MASIIDDIYDVYGTLDELKLFTDAIERWDISAIDQLPSYMKYFYQSLLDVYLEVERELGKIGKSYRFQYAIDEMKKLVRAYFEEAKWTYSGYAPTIEEYMKVALVSCAYMMLSITSLVGMGELTNGRYGWTWGKNFEFL</sequence>
<organism evidence="6 7">
    <name type="scientific">Fraxinus pennsylvanica</name>
    <dbReference type="NCBI Taxonomy" id="56036"/>
    <lineage>
        <taxon>Eukaryota</taxon>
        <taxon>Viridiplantae</taxon>
        <taxon>Streptophyta</taxon>
        <taxon>Embryophyta</taxon>
        <taxon>Tracheophyta</taxon>
        <taxon>Spermatophyta</taxon>
        <taxon>Magnoliopsida</taxon>
        <taxon>eudicotyledons</taxon>
        <taxon>Gunneridae</taxon>
        <taxon>Pentapetalae</taxon>
        <taxon>asterids</taxon>
        <taxon>lamiids</taxon>
        <taxon>Lamiales</taxon>
        <taxon>Oleaceae</taxon>
        <taxon>Oleeae</taxon>
        <taxon>Fraxinus</taxon>
    </lineage>
</organism>
<evidence type="ECO:0000259" key="5">
    <source>
        <dbReference type="Pfam" id="PF03936"/>
    </source>
</evidence>
<evidence type="ECO:0000313" key="6">
    <source>
        <dbReference type="EMBL" id="CAI9756900.1"/>
    </source>
</evidence>
<evidence type="ECO:0000256" key="3">
    <source>
        <dbReference type="ARBA" id="ARBA00022723"/>
    </source>
</evidence>
<comment type="cofactor">
    <cofactor evidence="1">
        <name>Mg(2+)</name>
        <dbReference type="ChEBI" id="CHEBI:18420"/>
    </cofactor>
</comment>
<dbReference type="GO" id="GO:0000287">
    <property type="term" value="F:magnesium ion binding"/>
    <property type="evidence" value="ECO:0007669"/>
    <property type="project" value="InterPro"/>
</dbReference>
<dbReference type="InterPro" id="IPR005630">
    <property type="entry name" value="Terpene_synthase_metal-bd"/>
</dbReference>
<accession>A0AAD1YW01</accession>
<dbReference type="PANTHER" id="PTHR31225">
    <property type="entry name" value="OS04G0344100 PROTEIN-RELATED"/>
    <property type="match status" value="1"/>
</dbReference>
<dbReference type="SUPFAM" id="SSF48576">
    <property type="entry name" value="Terpenoid synthases"/>
    <property type="match status" value="1"/>
</dbReference>
<feature type="domain" description="Terpene synthase metal-binding" evidence="5">
    <location>
        <begin position="1"/>
        <end position="131"/>
    </location>
</feature>
<evidence type="ECO:0000256" key="2">
    <source>
        <dbReference type="ARBA" id="ARBA00004721"/>
    </source>
</evidence>
<dbReference type="Pfam" id="PF03936">
    <property type="entry name" value="Terpene_synth_C"/>
    <property type="match status" value="1"/>
</dbReference>
<proteinExistence type="predicted"/>
<dbReference type="InterPro" id="IPR050148">
    <property type="entry name" value="Terpene_synthase-like"/>
</dbReference>
<dbReference type="GO" id="GO:0016114">
    <property type="term" value="P:terpenoid biosynthetic process"/>
    <property type="evidence" value="ECO:0007669"/>
    <property type="project" value="InterPro"/>
</dbReference>